<reference evidence="3 4" key="1">
    <citation type="journal article" date="2015" name="Genome Biol.">
        <title>Comparative genomics of Steinernema reveals deeply conserved gene regulatory networks.</title>
        <authorList>
            <person name="Dillman A.R."/>
            <person name="Macchietto M."/>
            <person name="Porter C.F."/>
            <person name="Rogers A."/>
            <person name="Williams B."/>
            <person name="Antoshechkin I."/>
            <person name="Lee M.M."/>
            <person name="Goodwin Z."/>
            <person name="Lu X."/>
            <person name="Lewis E.E."/>
            <person name="Goodrich-Blair H."/>
            <person name="Stock S.P."/>
            <person name="Adams B.J."/>
            <person name="Sternberg P.W."/>
            <person name="Mortazavi A."/>
        </authorList>
    </citation>
    <scope>NUCLEOTIDE SEQUENCE [LARGE SCALE GENOMIC DNA]</scope>
    <source>
        <strain evidence="3 4">ALL</strain>
    </source>
</reference>
<dbReference type="EMBL" id="AZBU02000002">
    <property type="protein sequence ID" value="TKR96329.1"/>
    <property type="molecule type" value="Genomic_DNA"/>
</dbReference>
<evidence type="ECO:0000256" key="1">
    <source>
        <dbReference type="SAM" id="Phobius"/>
    </source>
</evidence>
<gene>
    <name evidence="3" type="ORF">L596_010364</name>
</gene>
<name>A0A4U5PI68_STECR</name>
<feature type="transmembrane region" description="Helical" evidence="1">
    <location>
        <begin position="129"/>
        <end position="152"/>
    </location>
</feature>
<feature type="domain" description="Acyltransferase 3" evidence="2">
    <location>
        <begin position="5"/>
        <end position="181"/>
    </location>
</feature>
<dbReference type="Pfam" id="PF01757">
    <property type="entry name" value="Acyl_transf_3"/>
    <property type="match status" value="1"/>
</dbReference>
<feature type="transmembrane region" description="Helical" evidence="1">
    <location>
        <begin position="70"/>
        <end position="90"/>
    </location>
</feature>
<evidence type="ECO:0000313" key="4">
    <source>
        <dbReference type="Proteomes" id="UP000298663"/>
    </source>
</evidence>
<feature type="transmembrane region" description="Helical" evidence="1">
    <location>
        <begin position="164"/>
        <end position="183"/>
    </location>
</feature>
<dbReference type="OrthoDB" id="10061508at2759"/>
<accession>A0A4U5PI68</accession>
<dbReference type="STRING" id="34508.A0A4U5PI68"/>
<sequence length="462" mass="53286">MKREDLQGTRGLAVVLVLLFHVFPETFGNGFVGVDIFFVLSGYLMAMIYKDKTKTISDFVVFYRKRFLRLLPVYALTITIVLAIGKATLIPNSFSFLAKDTKWALALASNVKSMFDRTTYWDQVNEFKYLLHTWSLGIEMQYYLMVPFIFFLELKYPFLSEHMNYVALASFLGHVILSGHWSFDFVFSRVWQFHLGALSWQCTHKPILKQNGSKYQLPQGGTRLWMPNISLRPSDLKDQDMFCEAVKEPNRSSLNSHTYQILSVLFFVFVLPSSSLDLSQKTTQESTLKILLIGNSYAVRVVNLVEKLFRGKFEVLKLAVESGWEPLVRNSKEIRAIFKSDYVYRTHLEEAYRMKPDVIFLIHWFEHDMRKVPVKGSIEQDPLIPDALEILGNLSDSTKKIVWSGLTAHFEFNPAIALSQGLSQGSDLDRLYEYPYEVKLKPAKLIQSYLFLRSSSINTKTA</sequence>
<comment type="caution">
    <text evidence="3">The sequence shown here is derived from an EMBL/GenBank/DDBJ whole genome shotgun (WGS) entry which is preliminary data.</text>
</comment>
<feature type="transmembrane region" description="Helical" evidence="1">
    <location>
        <begin position="30"/>
        <end position="49"/>
    </location>
</feature>
<organism evidence="3 4">
    <name type="scientific">Steinernema carpocapsae</name>
    <name type="common">Entomopathogenic nematode</name>
    <dbReference type="NCBI Taxonomy" id="34508"/>
    <lineage>
        <taxon>Eukaryota</taxon>
        <taxon>Metazoa</taxon>
        <taxon>Ecdysozoa</taxon>
        <taxon>Nematoda</taxon>
        <taxon>Chromadorea</taxon>
        <taxon>Rhabditida</taxon>
        <taxon>Tylenchina</taxon>
        <taxon>Panagrolaimomorpha</taxon>
        <taxon>Strongyloidoidea</taxon>
        <taxon>Steinernematidae</taxon>
        <taxon>Steinernema</taxon>
    </lineage>
</organism>
<dbReference type="InterPro" id="IPR050879">
    <property type="entry name" value="Acyltransferase_3"/>
</dbReference>
<dbReference type="InterPro" id="IPR002656">
    <property type="entry name" value="Acyl_transf_3_dom"/>
</dbReference>
<keyword evidence="1" id="KW-0472">Membrane</keyword>
<dbReference type="GO" id="GO:0016747">
    <property type="term" value="F:acyltransferase activity, transferring groups other than amino-acyl groups"/>
    <property type="evidence" value="ECO:0007669"/>
    <property type="project" value="InterPro"/>
</dbReference>
<evidence type="ECO:0000259" key="2">
    <source>
        <dbReference type="Pfam" id="PF01757"/>
    </source>
</evidence>
<dbReference type="PANTHER" id="PTHR23028:SF53">
    <property type="entry name" value="ACYL_TRANSF_3 DOMAIN-CONTAINING PROTEIN"/>
    <property type="match status" value="1"/>
</dbReference>
<keyword evidence="1" id="KW-1133">Transmembrane helix</keyword>
<dbReference type="PANTHER" id="PTHR23028">
    <property type="entry name" value="ACETYLTRANSFERASE"/>
    <property type="match status" value="1"/>
</dbReference>
<protein>
    <recommendedName>
        <fullName evidence="2">Acyltransferase 3 domain-containing protein</fullName>
    </recommendedName>
</protein>
<dbReference type="AlphaFoldDB" id="A0A4U5PI68"/>
<keyword evidence="4" id="KW-1185">Reference proteome</keyword>
<keyword evidence="1" id="KW-0812">Transmembrane</keyword>
<dbReference type="Proteomes" id="UP000298663">
    <property type="component" value="Unassembled WGS sequence"/>
</dbReference>
<evidence type="ECO:0000313" key="3">
    <source>
        <dbReference type="EMBL" id="TKR96329.1"/>
    </source>
</evidence>
<reference evidence="3 4" key="2">
    <citation type="journal article" date="2019" name="G3 (Bethesda)">
        <title>Hybrid Assembly of the Genome of the Entomopathogenic Nematode Steinernema carpocapsae Identifies the X-Chromosome.</title>
        <authorList>
            <person name="Serra L."/>
            <person name="Macchietto M."/>
            <person name="Macias-Munoz A."/>
            <person name="McGill C.J."/>
            <person name="Rodriguez I.M."/>
            <person name="Rodriguez B."/>
            <person name="Murad R."/>
            <person name="Mortazavi A."/>
        </authorList>
    </citation>
    <scope>NUCLEOTIDE SEQUENCE [LARGE SCALE GENOMIC DNA]</scope>
    <source>
        <strain evidence="3 4">ALL</strain>
    </source>
</reference>
<proteinExistence type="predicted"/>